<dbReference type="Proteomes" id="UP001165069">
    <property type="component" value="Unassembled WGS sequence"/>
</dbReference>
<gene>
    <name evidence="2" type="ORF">GETHLI_16360</name>
</gene>
<accession>A0ABQ5QE63</accession>
<keyword evidence="3" id="KW-1185">Reference proteome</keyword>
<evidence type="ECO:0000256" key="1">
    <source>
        <dbReference type="SAM" id="SignalP"/>
    </source>
</evidence>
<name>A0ABQ5QE63_9BACT</name>
<evidence type="ECO:0000313" key="2">
    <source>
        <dbReference type="EMBL" id="GLH73134.1"/>
    </source>
</evidence>
<dbReference type="EMBL" id="BSDE01000003">
    <property type="protein sequence ID" value="GLH73134.1"/>
    <property type="molecule type" value="Genomic_DNA"/>
</dbReference>
<feature type="signal peptide" evidence="1">
    <location>
        <begin position="1"/>
        <end position="23"/>
    </location>
</feature>
<feature type="chain" id="PRO_5045945456" evidence="1">
    <location>
        <begin position="24"/>
        <end position="180"/>
    </location>
</feature>
<organism evidence="2 3">
    <name type="scientific">Geothrix limicola</name>
    <dbReference type="NCBI Taxonomy" id="2927978"/>
    <lineage>
        <taxon>Bacteria</taxon>
        <taxon>Pseudomonadati</taxon>
        <taxon>Acidobacteriota</taxon>
        <taxon>Holophagae</taxon>
        <taxon>Holophagales</taxon>
        <taxon>Holophagaceae</taxon>
        <taxon>Geothrix</taxon>
    </lineage>
</organism>
<dbReference type="RefSeq" id="WP_285573783.1">
    <property type="nucleotide sequence ID" value="NZ_BSDE01000003.1"/>
</dbReference>
<evidence type="ECO:0000313" key="3">
    <source>
        <dbReference type="Proteomes" id="UP001165069"/>
    </source>
</evidence>
<keyword evidence="1" id="KW-0732">Signal</keyword>
<reference evidence="2 3" key="1">
    <citation type="journal article" date="2023" name="Antonie Van Leeuwenhoek">
        <title>Mesoterricola silvestris gen. nov., sp. nov., Mesoterricola sediminis sp. nov., Geothrix oryzae sp. nov., Geothrix edaphica sp. nov., Geothrix rubra sp. nov., and Geothrix limicola sp. nov., six novel members of Acidobacteriota isolated from soils.</title>
        <authorList>
            <person name="Itoh H."/>
            <person name="Sugisawa Y."/>
            <person name="Mise K."/>
            <person name="Xu Z."/>
            <person name="Kuniyasu M."/>
            <person name="Ushijima N."/>
            <person name="Kawano K."/>
            <person name="Kobayashi E."/>
            <person name="Shiratori Y."/>
            <person name="Masuda Y."/>
            <person name="Senoo K."/>
        </authorList>
    </citation>
    <scope>NUCLEOTIDE SEQUENCE [LARGE SCALE GENOMIC DNA]</scope>
    <source>
        <strain evidence="2 3">Red804</strain>
    </source>
</reference>
<comment type="caution">
    <text evidence="2">The sequence shown here is derived from an EMBL/GenBank/DDBJ whole genome shotgun (WGS) entry which is preliminary data.</text>
</comment>
<proteinExistence type="predicted"/>
<sequence>MMPRSNRAWILSVLLLGVCPGRAQGLAPMATPVPAAADKYWGRLRTLVSFLVTDEGTRKVFASHRGLGDSFGSEEHFAYFVAPWRPRLSALPANRQEAGGVELETLQKADGTTTCLMTFHHQEPAHAITILKTVWMDDTLLKVSFMKGFAEIPDDNAARNRQYAREEAYRQYYRPAPARK</sequence>
<protein>
    <submittedName>
        <fullName evidence="2">Uncharacterized protein</fullName>
    </submittedName>
</protein>